<dbReference type="Pfam" id="PF02446">
    <property type="entry name" value="Glyco_hydro_77"/>
    <property type="match status" value="1"/>
</dbReference>
<comment type="similarity">
    <text evidence="2 10">Belongs to the disproportionating enzyme family.</text>
</comment>
<dbReference type="PANTHER" id="PTHR32438:SF5">
    <property type="entry name" value="4-ALPHA-GLUCANOTRANSFERASE DPE1, CHLOROPLASTIC_AMYLOPLASTIC"/>
    <property type="match status" value="1"/>
</dbReference>
<evidence type="ECO:0000313" key="11">
    <source>
        <dbReference type="EMBL" id="HEB96877.1"/>
    </source>
</evidence>
<evidence type="ECO:0000256" key="10">
    <source>
        <dbReference type="RuleBase" id="RU361207"/>
    </source>
</evidence>
<dbReference type="PANTHER" id="PTHR32438">
    <property type="entry name" value="4-ALPHA-GLUCANOTRANSFERASE DPE1, CHLOROPLASTIC/AMYLOPLASTIC"/>
    <property type="match status" value="1"/>
</dbReference>
<dbReference type="NCBIfam" id="NF011080">
    <property type="entry name" value="PRK14508.1-3"/>
    <property type="match status" value="1"/>
</dbReference>
<evidence type="ECO:0000256" key="3">
    <source>
        <dbReference type="ARBA" id="ARBA00012560"/>
    </source>
</evidence>
<evidence type="ECO:0000256" key="9">
    <source>
        <dbReference type="ARBA" id="ARBA00031501"/>
    </source>
</evidence>
<dbReference type="EMBL" id="DRKP01000123">
    <property type="protein sequence ID" value="HEB96877.1"/>
    <property type="molecule type" value="Genomic_DNA"/>
</dbReference>
<keyword evidence="5 10" id="KW-0328">Glycosyltransferase</keyword>
<dbReference type="GO" id="GO:0004134">
    <property type="term" value="F:4-alpha-glucanotransferase activity"/>
    <property type="evidence" value="ECO:0007669"/>
    <property type="project" value="UniProtKB-EC"/>
</dbReference>
<organism evidence="11">
    <name type="scientific">Sedimenticola thiotaurini</name>
    <dbReference type="NCBI Taxonomy" id="1543721"/>
    <lineage>
        <taxon>Bacteria</taxon>
        <taxon>Pseudomonadati</taxon>
        <taxon>Pseudomonadota</taxon>
        <taxon>Gammaproteobacteria</taxon>
        <taxon>Chromatiales</taxon>
        <taxon>Sedimenticolaceae</taxon>
        <taxon>Sedimenticola</taxon>
    </lineage>
</organism>
<gene>
    <name evidence="11" type="primary">malQ</name>
    <name evidence="11" type="ORF">ENI96_10665</name>
</gene>
<evidence type="ECO:0000256" key="8">
    <source>
        <dbReference type="ARBA" id="ARBA00031423"/>
    </source>
</evidence>
<dbReference type="InterPro" id="IPR017853">
    <property type="entry name" value="GH"/>
</dbReference>
<dbReference type="GO" id="GO:0005975">
    <property type="term" value="P:carbohydrate metabolic process"/>
    <property type="evidence" value="ECO:0007669"/>
    <property type="project" value="InterPro"/>
</dbReference>
<sequence>MIEGDIQARRAGLLLHLSSLPGPGETGDMGSEARHFVDFLQVSGMSVWQMLPIGPTQFDGSPYQSSSMHAGNPRFISLEPLVEEGWLPAEALAPDSISDAEKRRLLLRAWREFQRSADPGRHDELRAFVERQPWLPEYALFRALHEEQGSCWWEWPKPLRDRDPDTLRRVRERLTQAIGYIQFEQHLFFRQWQALKAYANERGVWLFGDMPIFVAHDSAEVWTHRDMFMLDAAGHPEMVAGVPPDYFSATGQRWGNPLYRWEAMEADGFSFWEERMRTQLQLFDLVRIDHFRGFESFWAIPAEDDNAINGHWMSAPGDALFERLHQIYDPLPLVAEDLGIITPEVEALRLKYGLPGMKILQFAFSGESSNPYLPFRHERNSVVYTGTHDNDTTRGWYLSLDDGQRRYVDEYLGRSREVMPWPLIRAALASRSRLAILPMQDVLGLDSSGRMNLPGTTEGNWRWRFDWAQVEEDLALRLYQRVEMYGRLAPR</sequence>
<keyword evidence="7 10" id="KW-0119">Carbohydrate metabolism</keyword>
<evidence type="ECO:0000256" key="2">
    <source>
        <dbReference type="ARBA" id="ARBA00005684"/>
    </source>
</evidence>
<evidence type="ECO:0000256" key="5">
    <source>
        <dbReference type="ARBA" id="ARBA00022676"/>
    </source>
</evidence>
<dbReference type="InterPro" id="IPR003385">
    <property type="entry name" value="Glyco_hydro_77"/>
</dbReference>
<dbReference type="Gene3D" id="3.20.20.80">
    <property type="entry name" value="Glycosidases"/>
    <property type="match status" value="1"/>
</dbReference>
<dbReference type="Proteomes" id="UP000886251">
    <property type="component" value="Unassembled WGS sequence"/>
</dbReference>
<comment type="catalytic activity">
    <reaction evidence="1 10">
        <text>Transfers a segment of a (1-&gt;4)-alpha-D-glucan to a new position in an acceptor, which may be glucose or a (1-&gt;4)-alpha-D-glucan.</text>
        <dbReference type="EC" id="2.4.1.25"/>
    </reaction>
</comment>
<comment type="caution">
    <text evidence="11">The sequence shown here is derived from an EMBL/GenBank/DDBJ whole genome shotgun (WGS) entry which is preliminary data.</text>
</comment>
<evidence type="ECO:0000256" key="1">
    <source>
        <dbReference type="ARBA" id="ARBA00000439"/>
    </source>
</evidence>
<reference evidence="11" key="1">
    <citation type="journal article" date="2020" name="mSystems">
        <title>Genome- and Community-Level Interaction Insights into Carbon Utilization and Element Cycling Functions of Hydrothermarchaeota in Hydrothermal Sediment.</title>
        <authorList>
            <person name="Zhou Z."/>
            <person name="Liu Y."/>
            <person name="Xu W."/>
            <person name="Pan J."/>
            <person name="Luo Z.H."/>
            <person name="Li M."/>
        </authorList>
    </citation>
    <scope>NUCLEOTIDE SEQUENCE [LARGE SCALE GENOMIC DNA]</scope>
    <source>
        <strain evidence="11">HyVt-443</strain>
    </source>
</reference>
<dbReference type="AlphaFoldDB" id="A0A831WB52"/>
<evidence type="ECO:0000256" key="6">
    <source>
        <dbReference type="ARBA" id="ARBA00022679"/>
    </source>
</evidence>
<protein>
    <recommendedName>
        <fullName evidence="4 10">4-alpha-glucanotransferase</fullName>
        <ecNumber evidence="3 10">2.4.1.25</ecNumber>
    </recommendedName>
    <alternativeName>
        <fullName evidence="8 10">Amylomaltase</fullName>
    </alternativeName>
    <alternativeName>
        <fullName evidence="9 10">Disproportionating enzyme</fullName>
    </alternativeName>
</protein>
<dbReference type="EC" id="2.4.1.25" evidence="3 10"/>
<proteinExistence type="inferred from homology"/>
<dbReference type="SUPFAM" id="SSF51445">
    <property type="entry name" value="(Trans)glycosidases"/>
    <property type="match status" value="1"/>
</dbReference>
<dbReference type="NCBIfam" id="TIGR00217">
    <property type="entry name" value="malQ"/>
    <property type="match status" value="1"/>
</dbReference>
<name>A0A831WB52_9GAMM</name>
<evidence type="ECO:0000256" key="7">
    <source>
        <dbReference type="ARBA" id="ARBA00023277"/>
    </source>
</evidence>
<accession>A0A831WB52</accession>
<keyword evidence="6 10" id="KW-0808">Transferase</keyword>
<evidence type="ECO:0000256" key="4">
    <source>
        <dbReference type="ARBA" id="ARBA00020295"/>
    </source>
</evidence>